<evidence type="ECO:0000256" key="3">
    <source>
        <dbReference type="ARBA" id="ARBA00023098"/>
    </source>
</evidence>
<gene>
    <name evidence="5" type="ORF">TBCH5v1_1634</name>
</gene>
<reference evidence="5 6" key="1">
    <citation type="journal article" date="2016" name="Genome Announc.">
        <title>Complete genome sequence of the hyperthermophilic and piezophilic archaeon Thermococcus barophilus Ch5, capable of growth at the expense of hydrogenogenesis from carbon monoxide and formate.</title>
        <authorList>
            <person name="Oger P."/>
            <person name="Sokolova T.G."/>
            <person name="Kozhevnikova D.A."/>
            <person name="Taranov E.A."/>
            <person name="Vannier P."/>
            <person name="Lee H.S."/>
            <person name="Kwon K.K."/>
            <person name="Kang S.G."/>
            <person name="Lee J.H."/>
            <person name="Bonch-Osmolovskaya E.A."/>
            <person name="Lebedinsky A.V."/>
        </authorList>
    </citation>
    <scope>NUCLEOTIDE SEQUENCE [LARGE SCALE GENOMIC DNA]</scope>
    <source>
        <strain evidence="6">Ch5</strain>
    </source>
</reference>
<sequence length="169" mass="19523">MTDISLLNGWRVFSMDNTATILTTGTHLKKRNFRNIYTVIYELLDGARDQIHLVTYVITDNAMWLVDLLEKNLRRGRSVKFIVNELNPSLKITKRLYRLDKKYDNFTLIEFQKKYPGETIHAKLIVVDRKKAVIGSMNFTWGGMVGNHEVGVLVEGPDIEDLAYTLDMI</sequence>
<proteinExistence type="predicted"/>
<keyword evidence="1" id="KW-0378">Hydrolase</keyword>
<dbReference type="STRING" id="55802.TBCH5v1_1634"/>
<evidence type="ECO:0000256" key="2">
    <source>
        <dbReference type="ARBA" id="ARBA00022963"/>
    </source>
</evidence>
<dbReference type="Gene3D" id="3.30.870.10">
    <property type="entry name" value="Endonuclease Chain A"/>
    <property type="match status" value="1"/>
</dbReference>
<feature type="domain" description="PLD phosphodiesterase" evidence="4">
    <location>
        <begin position="116"/>
        <end position="143"/>
    </location>
</feature>
<dbReference type="EMBL" id="CP013050">
    <property type="protein sequence ID" value="ALM75547.1"/>
    <property type="molecule type" value="Genomic_DNA"/>
</dbReference>
<dbReference type="InterPro" id="IPR025202">
    <property type="entry name" value="PLD-like_dom"/>
</dbReference>
<dbReference type="Pfam" id="PF13091">
    <property type="entry name" value="PLDc_2"/>
    <property type="match status" value="1"/>
</dbReference>
<dbReference type="PANTHER" id="PTHR43856:SF1">
    <property type="entry name" value="MITOCHONDRIAL CARDIOLIPIN HYDROLASE"/>
    <property type="match status" value="1"/>
</dbReference>
<keyword evidence="3" id="KW-0443">Lipid metabolism</keyword>
<dbReference type="PROSITE" id="PS50035">
    <property type="entry name" value="PLD"/>
    <property type="match status" value="1"/>
</dbReference>
<dbReference type="PATRIC" id="fig|55802.8.peg.1614"/>
<name>A0A0S1XCR2_THEBA</name>
<evidence type="ECO:0000259" key="4">
    <source>
        <dbReference type="PROSITE" id="PS50035"/>
    </source>
</evidence>
<evidence type="ECO:0000313" key="5">
    <source>
        <dbReference type="EMBL" id="ALM75547.1"/>
    </source>
</evidence>
<evidence type="ECO:0000256" key="1">
    <source>
        <dbReference type="ARBA" id="ARBA00022801"/>
    </source>
</evidence>
<protein>
    <submittedName>
        <fullName evidence="5">Phospholipase D/Transphosphatidylase</fullName>
    </submittedName>
</protein>
<dbReference type="GO" id="GO:0016042">
    <property type="term" value="P:lipid catabolic process"/>
    <property type="evidence" value="ECO:0007669"/>
    <property type="project" value="UniProtKB-KW"/>
</dbReference>
<organism evidence="5 6">
    <name type="scientific">Thermococcus barophilus</name>
    <dbReference type="NCBI Taxonomy" id="55802"/>
    <lineage>
        <taxon>Archaea</taxon>
        <taxon>Methanobacteriati</taxon>
        <taxon>Methanobacteriota</taxon>
        <taxon>Thermococci</taxon>
        <taxon>Thermococcales</taxon>
        <taxon>Thermococcaceae</taxon>
        <taxon>Thermococcus</taxon>
    </lineage>
</organism>
<dbReference type="PANTHER" id="PTHR43856">
    <property type="entry name" value="CARDIOLIPIN HYDROLASE"/>
    <property type="match status" value="1"/>
</dbReference>
<dbReference type="GO" id="GO:0016891">
    <property type="term" value="F:RNA endonuclease activity producing 5'-phosphomonoesters, hydrolytic mechanism"/>
    <property type="evidence" value="ECO:0007669"/>
    <property type="project" value="TreeGrafter"/>
</dbReference>
<accession>A0A0S1XCR2</accession>
<dbReference type="Proteomes" id="UP000066042">
    <property type="component" value="Chromosome"/>
</dbReference>
<keyword evidence="2" id="KW-0442">Lipid degradation</keyword>
<dbReference type="InterPro" id="IPR001736">
    <property type="entry name" value="PLipase_D/transphosphatidylase"/>
</dbReference>
<dbReference type="InterPro" id="IPR051406">
    <property type="entry name" value="PLD_domain"/>
</dbReference>
<evidence type="ECO:0000313" key="6">
    <source>
        <dbReference type="Proteomes" id="UP000066042"/>
    </source>
</evidence>
<dbReference type="SUPFAM" id="SSF56024">
    <property type="entry name" value="Phospholipase D/nuclease"/>
    <property type="match status" value="1"/>
</dbReference>
<dbReference type="AlphaFoldDB" id="A0A0S1XCR2"/>